<dbReference type="EMBL" id="CM047747">
    <property type="protein sequence ID" value="KAJ0017064.1"/>
    <property type="molecule type" value="Genomic_DNA"/>
</dbReference>
<protein>
    <submittedName>
        <fullName evidence="1">Uncharacterized protein</fullName>
    </submittedName>
</protein>
<accession>A0ACC0XFJ7</accession>
<comment type="caution">
    <text evidence="1">The sequence shown here is derived from an EMBL/GenBank/DDBJ whole genome shotgun (WGS) entry which is preliminary data.</text>
</comment>
<keyword evidence="2" id="KW-1185">Reference proteome</keyword>
<sequence>MGPQSSGKSTLLYHFFGNNFGEMDAFKGRHLLLIFSCIEPCTFVMDLVGTDRRERGEMYDLNLNSSDDTAFEKKSALFALAVSDIVLINMWCQDIGREQAANKPLLKTVFQVIHVCIPLWYRILFLSHKKITQSCQSNEDQIPSKEDVSWRTKLLETHGHPKI</sequence>
<dbReference type="Proteomes" id="UP001163603">
    <property type="component" value="Chromosome 12"/>
</dbReference>
<gene>
    <name evidence="1" type="ORF">Pint_11141</name>
</gene>
<name>A0ACC0XFJ7_9ROSI</name>
<reference evidence="2" key="1">
    <citation type="journal article" date="2023" name="G3 (Bethesda)">
        <title>Genome assembly and association tests identify interacting loci associated with vigor, precocity, and sex in interspecific pistachio rootstocks.</title>
        <authorList>
            <person name="Palmer W."/>
            <person name="Jacygrad E."/>
            <person name="Sagayaradj S."/>
            <person name="Cavanaugh K."/>
            <person name="Han R."/>
            <person name="Bertier L."/>
            <person name="Beede B."/>
            <person name="Kafkas S."/>
            <person name="Golino D."/>
            <person name="Preece J."/>
            <person name="Michelmore R."/>
        </authorList>
    </citation>
    <scope>NUCLEOTIDE SEQUENCE [LARGE SCALE GENOMIC DNA]</scope>
</reference>
<proteinExistence type="predicted"/>
<evidence type="ECO:0000313" key="2">
    <source>
        <dbReference type="Proteomes" id="UP001163603"/>
    </source>
</evidence>
<evidence type="ECO:0000313" key="1">
    <source>
        <dbReference type="EMBL" id="KAJ0017064.1"/>
    </source>
</evidence>
<organism evidence="1 2">
    <name type="scientific">Pistacia integerrima</name>
    <dbReference type="NCBI Taxonomy" id="434235"/>
    <lineage>
        <taxon>Eukaryota</taxon>
        <taxon>Viridiplantae</taxon>
        <taxon>Streptophyta</taxon>
        <taxon>Embryophyta</taxon>
        <taxon>Tracheophyta</taxon>
        <taxon>Spermatophyta</taxon>
        <taxon>Magnoliopsida</taxon>
        <taxon>eudicotyledons</taxon>
        <taxon>Gunneridae</taxon>
        <taxon>Pentapetalae</taxon>
        <taxon>rosids</taxon>
        <taxon>malvids</taxon>
        <taxon>Sapindales</taxon>
        <taxon>Anacardiaceae</taxon>
        <taxon>Pistacia</taxon>
    </lineage>
</organism>